<gene>
    <name evidence="1" type="ORF">GEV33_004847</name>
</gene>
<reference evidence="1" key="2">
    <citation type="submission" date="2021-08" db="EMBL/GenBank/DDBJ databases">
        <authorList>
            <person name="Eriksson T."/>
        </authorList>
    </citation>
    <scope>NUCLEOTIDE SEQUENCE</scope>
    <source>
        <strain evidence="1">Stoneville</strain>
        <tissue evidence="1">Whole head</tissue>
    </source>
</reference>
<dbReference type="EMBL" id="JABDTM020018561">
    <property type="protein sequence ID" value="KAH0817944.1"/>
    <property type="molecule type" value="Genomic_DNA"/>
</dbReference>
<accession>A0A8J6LD30</accession>
<protein>
    <submittedName>
        <fullName evidence="1">Uncharacterized protein</fullName>
    </submittedName>
</protein>
<evidence type="ECO:0000313" key="1">
    <source>
        <dbReference type="EMBL" id="KAH0817944.1"/>
    </source>
</evidence>
<name>A0A8J6LD30_TENMO</name>
<organism evidence="1 2">
    <name type="scientific">Tenebrio molitor</name>
    <name type="common">Yellow mealworm beetle</name>
    <dbReference type="NCBI Taxonomy" id="7067"/>
    <lineage>
        <taxon>Eukaryota</taxon>
        <taxon>Metazoa</taxon>
        <taxon>Ecdysozoa</taxon>
        <taxon>Arthropoda</taxon>
        <taxon>Hexapoda</taxon>
        <taxon>Insecta</taxon>
        <taxon>Pterygota</taxon>
        <taxon>Neoptera</taxon>
        <taxon>Endopterygota</taxon>
        <taxon>Coleoptera</taxon>
        <taxon>Polyphaga</taxon>
        <taxon>Cucujiformia</taxon>
        <taxon>Tenebrionidae</taxon>
        <taxon>Tenebrio</taxon>
    </lineage>
</organism>
<dbReference type="AlphaFoldDB" id="A0A8J6LD30"/>
<proteinExistence type="predicted"/>
<reference evidence="1" key="1">
    <citation type="journal article" date="2020" name="J Insects Food Feed">
        <title>The yellow mealworm (Tenebrio molitor) genome: a resource for the emerging insects as food and feed industry.</title>
        <authorList>
            <person name="Eriksson T."/>
            <person name="Andere A."/>
            <person name="Kelstrup H."/>
            <person name="Emery V."/>
            <person name="Picard C."/>
        </authorList>
    </citation>
    <scope>NUCLEOTIDE SEQUENCE</scope>
    <source>
        <strain evidence="1">Stoneville</strain>
        <tissue evidence="1">Whole head</tissue>
    </source>
</reference>
<evidence type="ECO:0000313" key="2">
    <source>
        <dbReference type="Proteomes" id="UP000719412"/>
    </source>
</evidence>
<keyword evidence="2" id="KW-1185">Reference proteome</keyword>
<comment type="caution">
    <text evidence="1">The sequence shown here is derived from an EMBL/GenBank/DDBJ whole genome shotgun (WGS) entry which is preliminary data.</text>
</comment>
<dbReference type="Proteomes" id="UP000719412">
    <property type="component" value="Unassembled WGS sequence"/>
</dbReference>
<sequence>MDGFIWGEAMGKDEKDSRSGLRVFDQGCRTENVPVALHNTNKQRGKWNSKMQTDFSHRQQNKKRTKNKFQNNHIDTAKEKHYSVVICNSFYPATWPRRRCRSNSGCISSVISGSDVAVDTKTTATPALTEQFIFTPPNNNLQRRTSGSSRVHIQVAHHGPPLYQRYEIRRRWYKKVDCWDQTENPISVRQSAVMGGIGRGYGGIEPQPAIDIDTGAISPSIPTAAN</sequence>